<dbReference type="EMBL" id="NJGI01000005">
    <property type="protein sequence ID" value="PGH20627.1"/>
    <property type="molecule type" value="Genomic_DNA"/>
</dbReference>
<dbReference type="AlphaFoldDB" id="A0A2B7YJ29"/>
<protein>
    <submittedName>
        <fullName evidence="1">Uncharacterized protein</fullName>
    </submittedName>
</protein>
<proteinExistence type="predicted"/>
<name>A0A2B7YJ29_FUSNP</name>
<evidence type="ECO:0000313" key="1">
    <source>
        <dbReference type="EMBL" id="PGH20627.1"/>
    </source>
</evidence>
<sequence>MISNIEILEEVKSILSKEFENVSIALLEDELFDGAILNGISIEPAGEVYKSTGIGGFSEKEIESISFNIHLIKKENFKGDTYSLKDFIDEKDKIIELLYCDELLGLNGNFRSFSISTEPLKFTDDETVFAVWIYKINVLGKIRD</sequence>
<dbReference type="Proteomes" id="UP000222862">
    <property type="component" value="Unassembled WGS sequence"/>
</dbReference>
<comment type="caution">
    <text evidence="1">The sequence shown here is derived from an EMBL/GenBank/DDBJ whole genome shotgun (WGS) entry which is preliminary data.</text>
</comment>
<dbReference type="RefSeq" id="WP_098703398.1">
    <property type="nucleotide sequence ID" value="NZ_NJGI01000005.1"/>
</dbReference>
<organism evidence="1 2">
    <name type="scientific">Fusobacterium nucleatum subsp. polymorphum</name>
    <name type="common">Fusobacterium polymorphum</name>
    <dbReference type="NCBI Taxonomy" id="76857"/>
    <lineage>
        <taxon>Bacteria</taxon>
        <taxon>Fusobacteriati</taxon>
        <taxon>Fusobacteriota</taxon>
        <taxon>Fusobacteriia</taxon>
        <taxon>Fusobacteriales</taxon>
        <taxon>Fusobacteriaceae</taxon>
        <taxon>Fusobacterium</taxon>
    </lineage>
</organism>
<evidence type="ECO:0000313" key="2">
    <source>
        <dbReference type="Proteomes" id="UP000222862"/>
    </source>
</evidence>
<gene>
    <name evidence="1" type="ORF">RN96_10655</name>
</gene>
<reference evidence="1 2" key="1">
    <citation type="submission" date="2017-06" db="EMBL/GenBank/DDBJ databases">
        <title>Genome sequencing of Fusobacterium nucleatum subsp. polymorphum KCOM 1232 (=ChDC F37).</title>
        <authorList>
            <person name="Kook J.-K."/>
            <person name="Park S.-N."/>
            <person name="Lim Y.K."/>
            <person name="Roh H."/>
        </authorList>
    </citation>
    <scope>NUCLEOTIDE SEQUENCE [LARGE SCALE GENOMIC DNA]</scope>
    <source>
        <strain evidence="2">KCOM 1232 ( ChDC F37)</strain>
    </source>
</reference>
<accession>A0A2B7YJ29</accession>